<dbReference type="Proteomes" id="UP000287651">
    <property type="component" value="Unassembled WGS sequence"/>
</dbReference>
<accession>A0A427B6S4</accession>
<dbReference type="AlphaFoldDB" id="A0A427B6S4"/>
<dbReference type="EMBL" id="AMZH03000353">
    <property type="protein sequence ID" value="RRT84185.1"/>
    <property type="molecule type" value="Genomic_DNA"/>
</dbReference>
<organism evidence="1 2">
    <name type="scientific">Ensete ventricosum</name>
    <name type="common">Abyssinian banana</name>
    <name type="synonym">Musa ensete</name>
    <dbReference type="NCBI Taxonomy" id="4639"/>
    <lineage>
        <taxon>Eukaryota</taxon>
        <taxon>Viridiplantae</taxon>
        <taxon>Streptophyta</taxon>
        <taxon>Embryophyta</taxon>
        <taxon>Tracheophyta</taxon>
        <taxon>Spermatophyta</taxon>
        <taxon>Magnoliopsida</taxon>
        <taxon>Liliopsida</taxon>
        <taxon>Zingiberales</taxon>
        <taxon>Musaceae</taxon>
        <taxon>Ensete</taxon>
    </lineage>
</organism>
<name>A0A427B6S4_ENSVE</name>
<evidence type="ECO:0000313" key="2">
    <source>
        <dbReference type="Proteomes" id="UP000287651"/>
    </source>
</evidence>
<evidence type="ECO:0000313" key="1">
    <source>
        <dbReference type="EMBL" id="RRT84185.1"/>
    </source>
</evidence>
<reference evidence="1 2" key="1">
    <citation type="journal article" date="2014" name="Agronomy (Basel)">
        <title>A Draft Genome Sequence for Ensete ventricosum, the Drought-Tolerant Tree Against Hunger.</title>
        <authorList>
            <person name="Harrison J."/>
            <person name="Moore K.A."/>
            <person name="Paszkiewicz K."/>
            <person name="Jones T."/>
            <person name="Grant M."/>
            <person name="Ambacheew D."/>
            <person name="Muzemil S."/>
            <person name="Studholme D.J."/>
        </authorList>
    </citation>
    <scope>NUCLEOTIDE SEQUENCE [LARGE SCALE GENOMIC DNA]</scope>
</reference>
<sequence>MGATCSQQGRRGYGSRVASPCTFGGTPALSHGGTSKGPRTRFVALREGSKAPFLCDPGRLLANLLHPRPLVAGDLGGARSPRPIGRSMVLAKLAF</sequence>
<protein>
    <submittedName>
        <fullName evidence="1">Uncharacterized protein</fullName>
    </submittedName>
</protein>
<gene>
    <name evidence="1" type="ORF">B296_00015451</name>
</gene>
<proteinExistence type="predicted"/>
<comment type="caution">
    <text evidence="1">The sequence shown here is derived from an EMBL/GenBank/DDBJ whole genome shotgun (WGS) entry which is preliminary data.</text>
</comment>